<dbReference type="InterPro" id="IPR056113">
    <property type="entry name" value="DUF7696"/>
</dbReference>
<gene>
    <name evidence="1" type="ORF">CBM2634_A170099</name>
</gene>
<dbReference type="Pfam" id="PF24751">
    <property type="entry name" value="DUF7696"/>
    <property type="match status" value="1"/>
</dbReference>
<sequence length="65" mass="7365">MRTDEAWRHECEVRWVISLAPAAIKAYLMAVEKKRGAAAAERLRQDARAAWEARSRRRASTATPA</sequence>
<evidence type="ECO:0000313" key="1">
    <source>
        <dbReference type="EMBL" id="SPR97369.1"/>
    </source>
</evidence>
<dbReference type="EMBL" id="OVTA01000009">
    <property type="protein sequence ID" value="SPR97369.1"/>
    <property type="molecule type" value="Genomic_DNA"/>
</dbReference>
<dbReference type="Proteomes" id="UP000256805">
    <property type="component" value="Unassembled WGS sequence"/>
</dbReference>
<organism evidence="1 2">
    <name type="scientific">Cupriavidus taiwanensis</name>
    <dbReference type="NCBI Taxonomy" id="164546"/>
    <lineage>
        <taxon>Bacteria</taxon>
        <taxon>Pseudomonadati</taxon>
        <taxon>Pseudomonadota</taxon>
        <taxon>Betaproteobacteria</taxon>
        <taxon>Burkholderiales</taxon>
        <taxon>Burkholderiaceae</taxon>
        <taxon>Cupriavidus</taxon>
    </lineage>
</organism>
<reference evidence="1 2" key="1">
    <citation type="submission" date="2018-01" db="EMBL/GenBank/DDBJ databases">
        <authorList>
            <person name="Gaut B.S."/>
            <person name="Morton B.R."/>
            <person name="Clegg M.T."/>
            <person name="Duvall M.R."/>
        </authorList>
    </citation>
    <scope>NUCLEOTIDE SEQUENCE [LARGE SCALE GENOMIC DNA]</scope>
    <source>
        <strain evidence="1">Cupriavidus taiwanensis cmp 52</strain>
    </source>
</reference>
<evidence type="ECO:0000313" key="2">
    <source>
        <dbReference type="Proteomes" id="UP000256805"/>
    </source>
</evidence>
<name>A0A375IY35_9BURK</name>
<accession>A0A375IY35</accession>
<dbReference type="AlphaFoldDB" id="A0A375IY35"/>
<protein>
    <submittedName>
        <fullName evidence="1">Uncharacterized protein</fullName>
    </submittedName>
</protein>
<proteinExistence type="predicted"/>